<dbReference type="Proteomes" id="UP000242180">
    <property type="component" value="Unassembled WGS sequence"/>
</dbReference>
<dbReference type="InterPro" id="IPR046896">
    <property type="entry name" value="Cup1-like_N"/>
</dbReference>
<dbReference type="EMBL" id="MCGN01000002">
    <property type="protein sequence ID" value="ORZ00637.1"/>
    <property type="molecule type" value="Genomic_DNA"/>
</dbReference>
<evidence type="ECO:0000259" key="1">
    <source>
        <dbReference type="Pfam" id="PF05347"/>
    </source>
</evidence>
<dbReference type="Pfam" id="PF05347">
    <property type="entry name" value="Complex1_LYR"/>
    <property type="match status" value="1"/>
</dbReference>
<dbReference type="InParanoid" id="A0A1X2HMQ2"/>
<dbReference type="AlphaFoldDB" id="A0A1X2HMQ2"/>
<organism evidence="2 3">
    <name type="scientific">Syncephalastrum racemosum</name>
    <name type="common">Filamentous fungus</name>
    <dbReference type="NCBI Taxonomy" id="13706"/>
    <lineage>
        <taxon>Eukaryota</taxon>
        <taxon>Fungi</taxon>
        <taxon>Fungi incertae sedis</taxon>
        <taxon>Mucoromycota</taxon>
        <taxon>Mucoromycotina</taxon>
        <taxon>Mucoromycetes</taxon>
        <taxon>Mucorales</taxon>
        <taxon>Syncephalastraceae</taxon>
        <taxon>Syncephalastrum</taxon>
    </lineage>
</organism>
<reference evidence="2 3" key="1">
    <citation type="submission" date="2016-07" db="EMBL/GenBank/DDBJ databases">
        <title>Pervasive Adenine N6-methylation of Active Genes in Fungi.</title>
        <authorList>
            <consortium name="DOE Joint Genome Institute"/>
            <person name="Mondo S.J."/>
            <person name="Dannebaum R.O."/>
            <person name="Kuo R.C."/>
            <person name="Labutti K."/>
            <person name="Haridas S."/>
            <person name="Kuo A."/>
            <person name="Salamov A."/>
            <person name="Ahrendt S.R."/>
            <person name="Lipzen A."/>
            <person name="Sullivan W."/>
            <person name="Andreopoulos W.B."/>
            <person name="Clum A."/>
            <person name="Lindquist E."/>
            <person name="Daum C."/>
            <person name="Ramamoorthy G.K."/>
            <person name="Gryganskyi A."/>
            <person name="Culley D."/>
            <person name="Magnuson J.K."/>
            <person name="James T.Y."/>
            <person name="O'Malley M.A."/>
            <person name="Stajich J.E."/>
            <person name="Spatafora J.W."/>
            <person name="Visel A."/>
            <person name="Grigoriev I.V."/>
        </authorList>
    </citation>
    <scope>NUCLEOTIDE SEQUENCE [LARGE SCALE GENOMIC DNA]</scope>
    <source>
        <strain evidence="2 3">NRRL 2496</strain>
    </source>
</reference>
<feature type="domain" description="Complex 1 LYR protein" evidence="1">
    <location>
        <begin position="20"/>
        <end position="75"/>
    </location>
</feature>
<evidence type="ECO:0000313" key="3">
    <source>
        <dbReference type="Proteomes" id="UP000242180"/>
    </source>
</evidence>
<dbReference type="OrthoDB" id="2571149at2759"/>
<dbReference type="InterPro" id="IPR008011">
    <property type="entry name" value="Complex1_LYR_dom"/>
</dbReference>
<dbReference type="CDD" id="cd20273">
    <property type="entry name" value="Complex1_LYR_unchar"/>
    <property type="match status" value="1"/>
</dbReference>
<proteinExistence type="predicted"/>
<keyword evidence="3" id="KW-1185">Reference proteome</keyword>
<sequence>MSAPTWQGLPRRIRLQIQHETFSLYRSLLRSARRTTESQQTFLRETIRERFRFHQHETSRHRTLQCIREGEQALRIIRESRTNIVFQERLDALAAGKAGPRAHAIQKLKSIPDVSLYDLSSNKVTHTSSRWKKEPMQRAIYAPPEPFNAIPSLGCLPQDQC</sequence>
<protein>
    <recommendedName>
        <fullName evidence="1">Complex 1 LYR protein domain-containing protein</fullName>
    </recommendedName>
</protein>
<evidence type="ECO:0000313" key="2">
    <source>
        <dbReference type="EMBL" id="ORZ00637.1"/>
    </source>
</evidence>
<accession>A0A1X2HMQ2</accession>
<name>A0A1X2HMQ2_SYNRA</name>
<gene>
    <name evidence="2" type="ORF">BCR43DRAFT_148875</name>
</gene>
<comment type="caution">
    <text evidence="2">The sequence shown here is derived from an EMBL/GenBank/DDBJ whole genome shotgun (WGS) entry which is preliminary data.</text>
</comment>